<accession>A0A1S1R1P1</accession>
<dbReference type="Proteomes" id="UP000179627">
    <property type="component" value="Unassembled WGS sequence"/>
</dbReference>
<sequence length="94" mass="9081">MASRVTGVRVSVDGVGEMAGVVGAGVGVCSCVGVGGGEVAVDVVVAPGLGVAVAVDVGPPGRRSRSPAATGDVIGAREAARIDSSRTEYRPTCS</sequence>
<protein>
    <submittedName>
        <fullName evidence="1">Uncharacterized protein</fullName>
    </submittedName>
</protein>
<proteinExistence type="predicted"/>
<keyword evidence="2" id="KW-1185">Reference proteome</keyword>
<reference evidence="2" key="1">
    <citation type="submission" date="2016-07" db="EMBL/GenBank/DDBJ databases">
        <title>Sequence Frankia sp. strain CcI1.17.</title>
        <authorList>
            <person name="Ghodhbane-Gtari F."/>
            <person name="Swanson E."/>
            <person name="Gueddou A."/>
            <person name="Morris K."/>
            <person name="Hezbri K."/>
            <person name="Ktari A."/>
            <person name="Nouioui I."/>
            <person name="Abebe-Akele F."/>
            <person name="Simpson S."/>
            <person name="Thomas K."/>
            <person name="Gtari M."/>
            <person name="Tisa L.S."/>
            <person name="Hurst S."/>
        </authorList>
    </citation>
    <scope>NUCLEOTIDE SEQUENCE [LARGE SCALE GENOMIC DNA]</scope>
    <source>
        <strain evidence="2">Cc1.17</strain>
    </source>
</reference>
<evidence type="ECO:0000313" key="1">
    <source>
        <dbReference type="EMBL" id="OHV38634.1"/>
    </source>
</evidence>
<name>A0A1S1R1P1_9ACTN</name>
<dbReference type="AlphaFoldDB" id="A0A1S1R1P1"/>
<comment type="caution">
    <text evidence="1">The sequence shown here is derived from an EMBL/GenBank/DDBJ whole genome shotgun (WGS) entry which is preliminary data.</text>
</comment>
<evidence type="ECO:0000313" key="2">
    <source>
        <dbReference type="Proteomes" id="UP000179627"/>
    </source>
</evidence>
<gene>
    <name evidence="1" type="ORF">CC117_02480</name>
</gene>
<dbReference type="EMBL" id="MBLM01000108">
    <property type="protein sequence ID" value="OHV38634.1"/>
    <property type="molecule type" value="Genomic_DNA"/>
</dbReference>
<organism evidence="1 2">
    <name type="scientific">Parafrankia colletiae</name>
    <dbReference type="NCBI Taxonomy" id="573497"/>
    <lineage>
        <taxon>Bacteria</taxon>
        <taxon>Bacillati</taxon>
        <taxon>Actinomycetota</taxon>
        <taxon>Actinomycetes</taxon>
        <taxon>Frankiales</taxon>
        <taxon>Frankiaceae</taxon>
        <taxon>Parafrankia</taxon>
    </lineage>
</organism>
<dbReference type="PROSITE" id="PS51257">
    <property type="entry name" value="PROKAR_LIPOPROTEIN"/>
    <property type="match status" value="1"/>
</dbReference>